<dbReference type="Gene3D" id="3.30.70.100">
    <property type="match status" value="1"/>
</dbReference>
<dbReference type="PROSITE" id="PS51160">
    <property type="entry name" value="ACYLPHOSPHATASE_3"/>
    <property type="match status" value="1"/>
</dbReference>
<accession>A0A5Q5CMQ5</accession>
<dbReference type="GO" id="GO:0003998">
    <property type="term" value="F:acylphosphatase activity"/>
    <property type="evidence" value="ECO:0007669"/>
    <property type="project" value="UniProtKB-EC"/>
</dbReference>
<dbReference type="KEGG" id="mjl:Mjls_5050"/>
<feature type="region of interest" description="Disordered" evidence="3">
    <location>
        <begin position="432"/>
        <end position="472"/>
    </location>
</feature>
<dbReference type="AlphaFoldDB" id="A0A5Q5CMQ5"/>
<evidence type="ECO:0000313" key="5">
    <source>
        <dbReference type="EMBL" id="ABO00815.1"/>
    </source>
</evidence>
<dbReference type="EC" id="3.6.1.7" evidence="1"/>
<feature type="domain" description="Acylphosphatase-like" evidence="4">
    <location>
        <begin position="349"/>
        <end position="440"/>
    </location>
</feature>
<feature type="active site" evidence="1">
    <location>
        <position position="382"/>
    </location>
</feature>
<dbReference type="InterPro" id="IPR039523">
    <property type="entry name" value="RimK-rel_E_lig_ATP-grasp"/>
</dbReference>
<evidence type="ECO:0000256" key="2">
    <source>
        <dbReference type="RuleBase" id="RU004168"/>
    </source>
</evidence>
<evidence type="ECO:0000259" key="4">
    <source>
        <dbReference type="PROSITE" id="PS51160"/>
    </source>
</evidence>
<dbReference type="InterPro" id="IPR036046">
    <property type="entry name" value="Acylphosphatase-like_dom_sf"/>
</dbReference>
<dbReference type="EMBL" id="CP000580">
    <property type="protein sequence ID" value="ABO00815.1"/>
    <property type="molecule type" value="Genomic_DNA"/>
</dbReference>
<dbReference type="Pfam" id="PF14397">
    <property type="entry name" value="ATPgrasp_ST"/>
    <property type="match status" value="1"/>
</dbReference>
<organism evidence="5">
    <name type="scientific">Mycobacterium sp. (strain JLS)</name>
    <dbReference type="NCBI Taxonomy" id="164757"/>
    <lineage>
        <taxon>Bacteria</taxon>
        <taxon>Bacillati</taxon>
        <taxon>Actinomycetota</taxon>
        <taxon>Actinomycetes</taxon>
        <taxon>Mycobacteriales</taxon>
        <taxon>Mycobacteriaceae</taxon>
        <taxon>Mycobacterium</taxon>
    </lineage>
</organism>
<comment type="catalytic activity">
    <reaction evidence="1">
        <text>an acyl phosphate + H2O = a carboxylate + phosphate + H(+)</text>
        <dbReference type="Rhea" id="RHEA:14965"/>
        <dbReference type="ChEBI" id="CHEBI:15377"/>
        <dbReference type="ChEBI" id="CHEBI:15378"/>
        <dbReference type="ChEBI" id="CHEBI:29067"/>
        <dbReference type="ChEBI" id="CHEBI:43474"/>
        <dbReference type="ChEBI" id="CHEBI:59918"/>
        <dbReference type="EC" id="3.6.1.7"/>
    </reaction>
</comment>
<reference evidence="5" key="1">
    <citation type="submission" date="2007-02" db="EMBL/GenBank/DDBJ databases">
        <title>Complete sequence of Mycobacterium sp. JLS.</title>
        <authorList>
            <consortium name="US DOE Joint Genome Institute"/>
            <person name="Copeland A."/>
            <person name="Lucas S."/>
            <person name="Lapidus A."/>
            <person name="Barry K."/>
            <person name="Detter J.C."/>
            <person name="Glavina del Rio T."/>
            <person name="Hammon N."/>
            <person name="Israni S."/>
            <person name="Dalin E."/>
            <person name="Tice H."/>
            <person name="Pitluck S."/>
            <person name="Chain P."/>
            <person name="Malfatti S."/>
            <person name="Shin M."/>
            <person name="Vergez L."/>
            <person name="Schmutz J."/>
            <person name="Larimer F."/>
            <person name="Land M."/>
            <person name="Hauser L."/>
            <person name="Kyrpides N."/>
            <person name="Mikhailova N."/>
            <person name="Miller C.D."/>
            <person name="Anderson A.J."/>
            <person name="Sims R.C."/>
            <person name="Richardson P."/>
        </authorList>
    </citation>
    <scope>NUCLEOTIDE SEQUENCE [LARGE SCALE GENOMIC DNA]</scope>
    <source>
        <strain evidence="5">JLS</strain>
    </source>
</reference>
<dbReference type="SUPFAM" id="SSF54975">
    <property type="entry name" value="Acylphosphatase/BLUF domain-like"/>
    <property type="match status" value="1"/>
</dbReference>
<sequence length="1213" mass="132901">MTRPDLYGDANPVELEERARDLARAWFPSFRSARAEPFPVFTFFRDYNRYLSRGASSWGLRVTEHKYLFSGMLSGIGVRTPAIRWIVVKDAAISPVGERISSEALVNKLLSGRSFVKPNENEGGHGAFLLHDGLTTDAKGDSCPTDASQLLELLRRGGFLIQDVIEQSEDYAAFAPSSLNTIRCLTYRSRGGSAQIAAATLRMGSGRSVVDNASSGGIFCGIDIDTHRLIGPAADLNGGLFDRHPVSGLTLQAMPLARLDEAFDTCVFAHEALGGMMSTAPATVGWDVGMTDDGPCVVEGNDLWMAALHSRADPRARQRLLTCFVRDFHVAGKGFSNDLPRISKSDSATVVFRAKGKVQRVGFRQWVARLARMKDLAHAITNLPSGDVEITLTGPLRTLEFAIAAAMHGPARADVSEIEVCSLRATPAGDGSVVGLSRHPGGRDRMAKPDSDDLSQPEALMQSRETAASSGGVGVGSCGSGLGRGDIDAGIALGGRYLLAAQRAGGDFLYEVDWVSGAESPDDSAVCQAGATWGMALLYRETGDLAYRAALDRSLARWLAEARVGEGRQWLGQGGARSGRLGSVALVGLALLECLSGPTGSADPTVAREALGALCAFVEDARLPGGGFRGAFDPESGVHSGSADPYSSGEALLLLARTGLELGVPDRVTRVLGWAEEDYDMFVAKPLAAEPDPALTKGYFQWSAMSWFALADAGFAPEVWGRRLVEQALWMVDVHRTLTRTRNTGYAYEGIVPAWEWARRTGDDDTARRLACVIHQGLRKLCSWQLGHPLAPATLRAAPERFHGAVQNHRSEPALRIDVTQHQLHALILARRYGIDTAEHSCTQKPVPVSAQKVTGSAEPTLAEQISEIRSMRTDYDARLKSLLRKSLTPRSIRTGGADRLAELDELVSLADPRHLSHYMMWIIERNSLSSRTGLSFAARMIQQSEARLLGVPQPTWLLDRKDVGYRFIDRLKVRRPLSTEPGPIHRLRPTYPCCVKPVNSTGRRGVFLVFAEDDIYSVREGITLGSWDEMVAHAATLRSTRGAPLTNLPWIAEELVLEDTATRRPARDLKFYAFYGEVLFVLEVRRQPNLEACYWSRDGQPLRVTWDDYRFDGEGVTPDQVALVEQISREIPAPFVRIDMLRGERELFFGEFTPRDGNFETYPPEWDRRMGEAWVRAEGRILTDVMAGKRFEAFQPAWSEQRLGDGRPPGAR</sequence>
<feature type="compositionally biased region" description="Basic and acidic residues" evidence="3">
    <location>
        <begin position="441"/>
        <end position="451"/>
    </location>
</feature>
<name>A0A5Q5CMQ5_MYCSJ</name>
<proteinExistence type="inferred from homology"/>
<protein>
    <recommendedName>
        <fullName evidence="1">acylphosphatase</fullName>
        <ecNumber evidence="1">3.6.1.7</ecNumber>
    </recommendedName>
</protein>
<dbReference type="InterPro" id="IPR029465">
    <property type="entry name" value="ATPgrasp_TupA"/>
</dbReference>
<keyword evidence="1" id="KW-0378">Hydrolase</keyword>
<feature type="active site" evidence="1">
    <location>
        <position position="364"/>
    </location>
</feature>
<evidence type="ECO:0000256" key="3">
    <source>
        <dbReference type="SAM" id="MobiDB-lite"/>
    </source>
</evidence>
<evidence type="ECO:0000256" key="1">
    <source>
        <dbReference type="PROSITE-ProRule" id="PRU00520"/>
    </source>
</evidence>
<gene>
    <name evidence="5" type="ordered locus">Mjls_5050</name>
</gene>
<dbReference type="InterPro" id="IPR001792">
    <property type="entry name" value="Acylphosphatase-like_dom"/>
</dbReference>
<dbReference type="Pfam" id="PF00708">
    <property type="entry name" value="Acylphosphatase"/>
    <property type="match status" value="1"/>
</dbReference>
<dbReference type="SUPFAM" id="SSF56059">
    <property type="entry name" value="Glutathione synthetase ATP-binding domain-like"/>
    <property type="match status" value="1"/>
</dbReference>
<dbReference type="Pfam" id="PF14305">
    <property type="entry name" value="ATPgrasp_TupA"/>
    <property type="match status" value="1"/>
</dbReference>
<comment type="similarity">
    <text evidence="2">Belongs to the acylphosphatase family.</text>
</comment>